<accession>A0A1S2PPB9</accession>
<dbReference type="Proteomes" id="UP000179935">
    <property type="component" value="Unassembled WGS sequence"/>
</dbReference>
<evidence type="ECO:0000313" key="3">
    <source>
        <dbReference type="EMBL" id="OIJ95442.1"/>
    </source>
</evidence>
<gene>
    <name evidence="3" type="ORF">BIV24_09185</name>
</gene>
<reference evidence="3 4" key="1">
    <citation type="submission" date="2016-10" db="EMBL/GenBank/DDBJ databases">
        <title>Genome sequence of Streptomyces sp. MUSC 93.</title>
        <authorList>
            <person name="Lee L.-H."/>
            <person name="Ser H.-L."/>
            <person name="Law J.W.-F."/>
        </authorList>
    </citation>
    <scope>NUCLEOTIDE SEQUENCE [LARGE SCALE GENOMIC DNA]</scope>
    <source>
        <strain evidence="3 4">MUSC 93</strain>
    </source>
</reference>
<dbReference type="EMBL" id="MLYP01000023">
    <property type="protein sequence ID" value="OIJ95442.1"/>
    <property type="molecule type" value="Genomic_DNA"/>
</dbReference>
<feature type="region of interest" description="Disordered" evidence="2">
    <location>
        <begin position="1"/>
        <end position="25"/>
    </location>
</feature>
<proteinExistence type="predicted"/>
<protein>
    <submittedName>
        <fullName evidence="3">Uncharacterized protein</fullName>
    </submittedName>
</protein>
<name>A0A1S2PPB9_9ACTN</name>
<comment type="caution">
    <text evidence="3">The sequence shown here is derived from an EMBL/GenBank/DDBJ whole genome shotgun (WGS) entry which is preliminary data.</text>
</comment>
<dbReference type="RefSeq" id="WP_071365710.1">
    <property type="nucleotide sequence ID" value="NZ_MLYP01000023.1"/>
</dbReference>
<evidence type="ECO:0000256" key="2">
    <source>
        <dbReference type="SAM" id="MobiDB-lite"/>
    </source>
</evidence>
<evidence type="ECO:0000256" key="1">
    <source>
        <dbReference type="SAM" id="Coils"/>
    </source>
</evidence>
<feature type="coiled-coil region" evidence="1">
    <location>
        <begin position="59"/>
        <end position="86"/>
    </location>
</feature>
<evidence type="ECO:0000313" key="4">
    <source>
        <dbReference type="Proteomes" id="UP000179935"/>
    </source>
</evidence>
<keyword evidence="4" id="KW-1185">Reference proteome</keyword>
<sequence>MTDLHEPLEPLDSYPDELPPPRQRGDVNLVGLLSVADDLARSLSALKIRVQPYNPKTSLVSPEKARENLEKEVDRLLEKAVHLQRHAHAAMLRRCVLGADSKEDCSTEGARLQLNVWDDTTRRDIVEDGTTGCVAHTVDAARRTMADPASRKILLAFVHDDEGAAVSSALGLGPADTEQFLHRGLTLRPEHRVS</sequence>
<keyword evidence="1" id="KW-0175">Coiled coil</keyword>
<dbReference type="OrthoDB" id="4141068at2"/>
<organism evidence="3 4">
    <name type="scientific">Streptomyces colonosanans</name>
    <dbReference type="NCBI Taxonomy" id="1428652"/>
    <lineage>
        <taxon>Bacteria</taxon>
        <taxon>Bacillati</taxon>
        <taxon>Actinomycetota</taxon>
        <taxon>Actinomycetes</taxon>
        <taxon>Kitasatosporales</taxon>
        <taxon>Streptomycetaceae</taxon>
        <taxon>Streptomyces</taxon>
    </lineage>
</organism>
<dbReference type="AlphaFoldDB" id="A0A1S2PPB9"/>